<evidence type="ECO:0000256" key="9">
    <source>
        <dbReference type="ARBA" id="ARBA00023004"/>
    </source>
</evidence>
<evidence type="ECO:0000256" key="11">
    <source>
        <dbReference type="ARBA" id="ARBA00023128"/>
    </source>
</evidence>
<dbReference type="GO" id="GO:0016226">
    <property type="term" value="P:iron-sulfur cluster assembly"/>
    <property type="evidence" value="ECO:0007669"/>
    <property type="project" value="InterPro"/>
</dbReference>
<dbReference type="RefSeq" id="XP_018391006.1">
    <property type="nucleotide sequence ID" value="XM_018535463.1"/>
</dbReference>
<dbReference type="GO" id="GO:0006879">
    <property type="term" value="P:intracellular iron ion homeostasis"/>
    <property type="evidence" value="ECO:0007669"/>
    <property type="project" value="UniProtKB-KW"/>
</dbReference>
<dbReference type="EMBL" id="KV441470">
    <property type="protein sequence ID" value="OAG25585.1"/>
    <property type="molecule type" value="Genomic_DNA"/>
</dbReference>
<dbReference type="FunFam" id="3.30.920.10:FF:000004">
    <property type="entry name" value="Mitochondrial chaperone Frataxin"/>
    <property type="match status" value="1"/>
</dbReference>
<dbReference type="Proteomes" id="UP000077248">
    <property type="component" value="Unassembled WGS sequence"/>
</dbReference>
<dbReference type="PROSITE" id="PS50810">
    <property type="entry name" value="FRATAXIN_2"/>
    <property type="match status" value="1"/>
</dbReference>
<reference evidence="15" key="3">
    <citation type="journal article" date="2019" name="J. ISSAAS">
        <title>Genomics, evolutionary history and diagnostics of the Alternaria alternata species group including apple and Asian pear pathotypes.</title>
        <authorList>
            <person name="Armitage A.D."/>
            <person name="Cockerton H.M."/>
            <person name="Sreenivasaprasad S."/>
            <person name="Woodhall J."/>
            <person name="Lane C."/>
            <person name="Harrison R.J."/>
            <person name="Clarkson J.P."/>
        </authorList>
    </citation>
    <scope>NUCLEOTIDE SEQUENCE</scope>
    <source>
        <strain evidence="15">FERA 1177</strain>
    </source>
</reference>
<evidence type="ECO:0000256" key="1">
    <source>
        <dbReference type="ARBA" id="ARBA00004173"/>
    </source>
</evidence>
<evidence type="ECO:0000256" key="4">
    <source>
        <dbReference type="ARBA" id="ARBA00022434"/>
    </source>
</evidence>
<dbReference type="EC" id="1.16.3.1" evidence="3"/>
<evidence type="ECO:0000256" key="12">
    <source>
        <dbReference type="ARBA" id="ARBA00047990"/>
    </source>
</evidence>
<evidence type="ECO:0000313" key="15">
    <source>
        <dbReference type="EMBL" id="RYN71310.1"/>
    </source>
</evidence>
<comment type="subcellular location">
    <subcellularLocation>
        <location evidence="1">Mitochondrion</location>
    </subcellularLocation>
</comment>
<organism evidence="14 16">
    <name type="scientific">Alternaria alternata</name>
    <name type="common">Alternaria rot fungus</name>
    <name type="synonym">Torula alternata</name>
    <dbReference type="NCBI Taxonomy" id="5599"/>
    <lineage>
        <taxon>Eukaryota</taxon>
        <taxon>Fungi</taxon>
        <taxon>Dikarya</taxon>
        <taxon>Ascomycota</taxon>
        <taxon>Pezizomycotina</taxon>
        <taxon>Dothideomycetes</taxon>
        <taxon>Pleosporomycetidae</taxon>
        <taxon>Pleosporales</taxon>
        <taxon>Pleosporineae</taxon>
        <taxon>Pleosporaceae</taxon>
        <taxon>Alternaria</taxon>
        <taxon>Alternaria sect. Alternaria</taxon>
        <taxon>Alternaria alternata complex</taxon>
    </lineage>
</organism>
<dbReference type="GO" id="GO:0008198">
    <property type="term" value="F:ferrous iron binding"/>
    <property type="evidence" value="ECO:0007669"/>
    <property type="project" value="TreeGrafter"/>
</dbReference>
<dbReference type="GO" id="GO:0006826">
    <property type="term" value="P:iron ion transport"/>
    <property type="evidence" value="ECO:0007669"/>
    <property type="project" value="UniProtKB-KW"/>
</dbReference>
<dbReference type="GO" id="GO:0051537">
    <property type="term" value="F:2 iron, 2 sulfur cluster binding"/>
    <property type="evidence" value="ECO:0007669"/>
    <property type="project" value="TreeGrafter"/>
</dbReference>
<keyword evidence="7" id="KW-0809">Transit peptide</keyword>
<gene>
    <name evidence="15" type="ORF">AA0117_g9637</name>
    <name evidence="14" type="ORF">CC77DRAFT_954775</name>
</gene>
<evidence type="ECO:0000313" key="17">
    <source>
        <dbReference type="Proteomes" id="UP000291422"/>
    </source>
</evidence>
<dbReference type="NCBIfam" id="TIGR03422">
    <property type="entry name" value="mito_frataxin"/>
    <property type="match status" value="1"/>
</dbReference>
<dbReference type="GeneID" id="29121057"/>
<comment type="catalytic activity">
    <reaction evidence="12">
        <text>4 Fe(2+) + O2 + 4 H(+) = 4 Fe(3+) + 2 H2O</text>
        <dbReference type="Rhea" id="RHEA:11148"/>
        <dbReference type="ChEBI" id="CHEBI:15377"/>
        <dbReference type="ChEBI" id="CHEBI:15378"/>
        <dbReference type="ChEBI" id="CHEBI:15379"/>
        <dbReference type="ChEBI" id="CHEBI:29033"/>
        <dbReference type="ChEBI" id="CHEBI:29034"/>
        <dbReference type="EC" id="1.16.3.1"/>
    </reaction>
</comment>
<reference evidence="17" key="2">
    <citation type="journal article" date="2019" name="bioRxiv">
        <title>Genomics, evolutionary history and diagnostics of the Alternaria alternata species group including apple and Asian pear pathotypes.</title>
        <authorList>
            <person name="Armitage A.D."/>
            <person name="Cockerton H.M."/>
            <person name="Sreenivasaprasad S."/>
            <person name="Woodhall J.W."/>
            <person name="Lane C.R."/>
            <person name="Harrison R.J."/>
            <person name="Clarkson J.P."/>
        </authorList>
    </citation>
    <scope>NUCLEOTIDE SEQUENCE [LARGE SCALE GENOMIC DNA]</scope>
    <source>
        <strain evidence="17">FERA 1177</strain>
    </source>
</reference>
<evidence type="ECO:0000256" key="5">
    <source>
        <dbReference type="ARBA" id="ARBA00022448"/>
    </source>
</evidence>
<keyword evidence="11" id="KW-0496">Mitochondrion</keyword>
<evidence type="ECO:0000256" key="3">
    <source>
        <dbReference type="ARBA" id="ARBA00013107"/>
    </source>
</evidence>
<dbReference type="STRING" id="5599.A0A177E0S7"/>
<dbReference type="SUPFAM" id="SSF55387">
    <property type="entry name" value="Frataxin/Nqo15-like"/>
    <property type="match status" value="1"/>
</dbReference>
<dbReference type="PANTHER" id="PTHR16821">
    <property type="entry name" value="FRATAXIN"/>
    <property type="match status" value="1"/>
</dbReference>
<evidence type="ECO:0000256" key="8">
    <source>
        <dbReference type="ARBA" id="ARBA00023002"/>
    </source>
</evidence>
<dbReference type="AlphaFoldDB" id="A0A177E0S7"/>
<evidence type="ECO:0000256" key="10">
    <source>
        <dbReference type="ARBA" id="ARBA00023065"/>
    </source>
</evidence>
<name>A0A177E0S7_ALTAL</name>
<evidence type="ECO:0000256" key="7">
    <source>
        <dbReference type="ARBA" id="ARBA00022946"/>
    </source>
</evidence>
<evidence type="ECO:0000313" key="14">
    <source>
        <dbReference type="EMBL" id="OAG25585.1"/>
    </source>
</evidence>
<dbReference type="GO" id="GO:0005739">
    <property type="term" value="C:mitochondrion"/>
    <property type="evidence" value="ECO:0007669"/>
    <property type="project" value="UniProtKB-SubCell"/>
</dbReference>
<protein>
    <recommendedName>
        <fullName evidence="3">ferroxidase</fullName>
        <ecNumber evidence="3">1.16.3.1</ecNumber>
    </recommendedName>
</protein>
<dbReference type="GO" id="GO:0004322">
    <property type="term" value="F:ferroxidase activity"/>
    <property type="evidence" value="ECO:0007669"/>
    <property type="project" value="UniProtKB-EC"/>
</dbReference>
<dbReference type="Pfam" id="PF01491">
    <property type="entry name" value="Frataxin_Cyay"/>
    <property type="match status" value="1"/>
</dbReference>
<dbReference type="EMBL" id="PDXD01000033">
    <property type="protein sequence ID" value="RYN71310.1"/>
    <property type="molecule type" value="Genomic_DNA"/>
</dbReference>
<feature type="compositionally biased region" description="Basic and acidic residues" evidence="13">
    <location>
        <begin position="61"/>
        <end position="76"/>
    </location>
</feature>
<dbReference type="PANTHER" id="PTHR16821:SF2">
    <property type="entry name" value="FRATAXIN, MITOCHONDRIAL"/>
    <property type="match status" value="1"/>
</dbReference>
<comment type="similarity">
    <text evidence="2">Belongs to the frataxin family.</text>
</comment>
<reference evidence="14 16" key="1">
    <citation type="submission" date="2016-05" db="EMBL/GenBank/DDBJ databases">
        <title>Comparative analysis of secretome profiles of manganese(II)-oxidizing ascomycete fungi.</title>
        <authorList>
            <consortium name="DOE Joint Genome Institute"/>
            <person name="Zeiner C.A."/>
            <person name="Purvine S.O."/>
            <person name="Zink E.M."/>
            <person name="Wu S."/>
            <person name="Pasa-Tolic L."/>
            <person name="Chaput D.L."/>
            <person name="Haridas S."/>
            <person name="Grigoriev I.V."/>
            <person name="Santelli C.M."/>
            <person name="Hansel C.M."/>
        </authorList>
    </citation>
    <scope>NUCLEOTIDE SEQUENCE [LARGE SCALE GENOMIC DNA]</scope>
    <source>
        <strain evidence="14 16">SRC1lrK2f</strain>
    </source>
</reference>
<keyword evidence="6" id="KW-0410">Iron transport</keyword>
<dbReference type="NCBIfam" id="TIGR03421">
    <property type="entry name" value="FeS_CyaY"/>
    <property type="match status" value="1"/>
</dbReference>
<evidence type="ECO:0000256" key="13">
    <source>
        <dbReference type="SAM" id="MobiDB-lite"/>
    </source>
</evidence>
<keyword evidence="5" id="KW-0813">Transport</keyword>
<keyword evidence="4" id="KW-0409">Iron storage</keyword>
<dbReference type="InterPro" id="IPR036524">
    <property type="entry name" value="Frataxin/CyaY_sf"/>
</dbReference>
<feature type="region of interest" description="Disordered" evidence="13">
    <location>
        <begin position="53"/>
        <end position="77"/>
    </location>
</feature>
<evidence type="ECO:0000313" key="16">
    <source>
        <dbReference type="Proteomes" id="UP000077248"/>
    </source>
</evidence>
<dbReference type="GO" id="GO:0034986">
    <property type="term" value="F:iron chaperone activity"/>
    <property type="evidence" value="ECO:0007669"/>
    <property type="project" value="TreeGrafter"/>
</dbReference>
<dbReference type="GO" id="GO:0008199">
    <property type="term" value="F:ferric iron binding"/>
    <property type="evidence" value="ECO:0007669"/>
    <property type="project" value="InterPro"/>
</dbReference>
<keyword evidence="8" id="KW-0560">Oxidoreductase</keyword>
<dbReference type="InterPro" id="IPR017789">
    <property type="entry name" value="Frataxin"/>
</dbReference>
<keyword evidence="16" id="KW-1185">Reference proteome</keyword>
<dbReference type="Gene3D" id="3.30.920.10">
    <property type="entry name" value="Frataxin/CyaY"/>
    <property type="match status" value="1"/>
</dbReference>
<dbReference type="InterPro" id="IPR020895">
    <property type="entry name" value="Frataxin_CS"/>
</dbReference>
<evidence type="ECO:0000256" key="2">
    <source>
        <dbReference type="ARBA" id="ARBA00008183"/>
    </source>
</evidence>
<evidence type="ECO:0000256" key="6">
    <source>
        <dbReference type="ARBA" id="ARBA00022496"/>
    </source>
</evidence>
<dbReference type="KEGG" id="aalt:CC77DRAFT_954775"/>
<accession>A0A177E0S7</accession>
<dbReference type="OMA" id="YSEHYFN"/>
<keyword evidence="10" id="KW-0406">Ion transport</keyword>
<dbReference type="SMART" id="SM01219">
    <property type="entry name" value="Frataxin_Cyay"/>
    <property type="match status" value="1"/>
</dbReference>
<dbReference type="PROSITE" id="PS01344">
    <property type="entry name" value="FRATAXIN_1"/>
    <property type="match status" value="1"/>
</dbReference>
<sequence>MKPVTRFAGTAIRRAARTSLRVQSPVNCIIASRVPAISHAAPVRSFHASMGMRVGMMPDSEDPKPKESEAHDEPGKPTELSIEEFHERADHYLGELLQRLEEAQENDPAIEVDYSAGVLEVTSQQNTFVLNKQPPNKQIWLSSPISGPKRFDWVVAQEGMDFKEGGGIGDWVYMRDGSSLTEILRKELGVDVSVDDEVPR</sequence>
<dbReference type="InterPro" id="IPR002908">
    <property type="entry name" value="Frataxin/CyaY"/>
</dbReference>
<dbReference type="Proteomes" id="UP000291422">
    <property type="component" value="Unassembled WGS sequence"/>
</dbReference>
<keyword evidence="9" id="KW-0408">Iron</keyword>
<dbReference type="VEuPathDB" id="FungiDB:CC77DRAFT_954775"/>
<proteinExistence type="inferred from homology"/>